<keyword evidence="21" id="KW-1185">Reference proteome</keyword>
<evidence type="ECO:0000256" key="5">
    <source>
        <dbReference type="ARBA" id="ARBA00010185"/>
    </source>
</evidence>
<name>A0A1S1HG35_9SPHN</name>
<keyword evidence="15 19" id="KW-0472">Membrane</keyword>
<evidence type="ECO:0000256" key="10">
    <source>
        <dbReference type="ARBA" id="ARBA00022679"/>
    </source>
</evidence>
<organism evidence="20 21">
    <name type="scientific">Edaphosphingomonas haloaromaticamans</name>
    <dbReference type="NCBI Taxonomy" id="653954"/>
    <lineage>
        <taxon>Bacteria</taxon>
        <taxon>Pseudomonadati</taxon>
        <taxon>Pseudomonadota</taxon>
        <taxon>Alphaproteobacteria</taxon>
        <taxon>Sphingomonadales</taxon>
        <taxon>Rhizorhabdaceae</taxon>
        <taxon>Edaphosphingomonas</taxon>
    </lineage>
</organism>
<sequence length="273" mass="28615">MTELTQRVLAGIVMIAVALGALWAGGIWFGLLASAAGLLMIGEWAGLLRADRWRTRVMLVLLALFLVQTLLIANGAAGQFGPGLVGIVPATIWPGGGVVTMAMVLVLLFALGALLTRRVGLAAGILYAGLPALALIYLREERGLLLTLWAMALVWATDIGAYFAGRGIGGPKLAPRISPNKTWAGLIGGVIAAELLSLVMAIFFGLSWIAVYFATTLAVAAQIGDLFESWLKRRVGAKDSGRLLPGHGGVMDRLDGLVPVAVIVAGLVIRGWL</sequence>
<evidence type="ECO:0000256" key="8">
    <source>
        <dbReference type="ARBA" id="ARBA00022475"/>
    </source>
</evidence>
<dbReference type="InterPro" id="IPR000374">
    <property type="entry name" value="PC_trans"/>
</dbReference>
<keyword evidence="11 18" id="KW-0812">Transmembrane</keyword>
<keyword evidence="9" id="KW-0444">Lipid biosynthesis</keyword>
<feature type="transmembrane region" description="Helical" evidence="19">
    <location>
        <begin position="119"/>
        <end position="138"/>
    </location>
</feature>
<dbReference type="GO" id="GO:0004605">
    <property type="term" value="F:phosphatidate cytidylyltransferase activity"/>
    <property type="evidence" value="ECO:0007669"/>
    <property type="project" value="UniProtKB-EC"/>
</dbReference>
<dbReference type="PROSITE" id="PS01315">
    <property type="entry name" value="CDS"/>
    <property type="match status" value="1"/>
</dbReference>
<evidence type="ECO:0000313" key="21">
    <source>
        <dbReference type="Proteomes" id="UP000179467"/>
    </source>
</evidence>
<comment type="similarity">
    <text evidence="5 18">Belongs to the CDS family.</text>
</comment>
<dbReference type="PANTHER" id="PTHR46382">
    <property type="entry name" value="PHOSPHATIDATE CYTIDYLYLTRANSFERASE"/>
    <property type="match status" value="1"/>
</dbReference>
<dbReference type="Proteomes" id="UP000179467">
    <property type="component" value="Unassembled WGS sequence"/>
</dbReference>
<evidence type="ECO:0000256" key="18">
    <source>
        <dbReference type="RuleBase" id="RU003938"/>
    </source>
</evidence>
<dbReference type="PANTHER" id="PTHR46382:SF1">
    <property type="entry name" value="PHOSPHATIDATE CYTIDYLYLTRANSFERASE"/>
    <property type="match status" value="1"/>
</dbReference>
<evidence type="ECO:0000256" key="19">
    <source>
        <dbReference type="SAM" id="Phobius"/>
    </source>
</evidence>
<dbReference type="GO" id="GO:0016024">
    <property type="term" value="P:CDP-diacylglycerol biosynthetic process"/>
    <property type="evidence" value="ECO:0007669"/>
    <property type="project" value="UniProtKB-UniPathway"/>
</dbReference>
<feature type="transmembrane region" description="Helical" evidence="19">
    <location>
        <begin position="209"/>
        <end position="231"/>
    </location>
</feature>
<dbReference type="AlphaFoldDB" id="A0A1S1HG35"/>
<reference evidence="20 21" key="1">
    <citation type="submission" date="2016-09" db="EMBL/GenBank/DDBJ databases">
        <title>Metabolic pathway, cell adaptation mechanisms and a novel monoxygenase revealed through proteogenomic-transcription analysis of a Sphingomonas haloaromaticamans strain degrading the fungicide ortho-phenylphenol.</title>
        <authorList>
            <person name="Perruchon C."/>
            <person name="Papadopoulou E.S."/>
            <person name="Rousidou C."/>
            <person name="Vasileiadis S."/>
            <person name="Tanou G."/>
            <person name="Amoutzias G."/>
            <person name="Molassiotis A."/>
            <person name="Karpouzas D.G."/>
        </authorList>
    </citation>
    <scope>NUCLEOTIDE SEQUENCE [LARGE SCALE GENOMIC DNA]</scope>
    <source>
        <strain evidence="20 21">P3</strain>
    </source>
</reference>
<comment type="pathway">
    <text evidence="3 18">Phospholipid metabolism; CDP-diacylglycerol biosynthesis; CDP-diacylglycerol from sn-glycerol 3-phosphate: step 3/3.</text>
</comment>
<comment type="catalytic activity">
    <reaction evidence="1 18">
        <text>a 1,2-diacyl-sn-glycero-3-phosphate + CTP + H(+) = a CDP-1,2-diacyl-sn-glycerol + diphosphate</text>
        <dbReference type="Rhea" id="RHEA:16229"/>
        <dbReference type="ChEBI" id="CHEBI:15378"/>
        <dbReference type="ChEBI" id="CHEBI:33019"/>
        <dbReference type="ChEBI" id="CHEBI:37563"/>
        <dbReference type="ChEBI" id="CHEBI:58332"/>
        <dbReference type="ChEBI" id="CHEBI:58608"/>
        <dbReference type="EC" id="2.7.7.41"/>
    </reaction>
</comment>
<comment type="caution">
    <text evidence="20">The sequence shown here is derived from an EMBL/GenBank/DDBJ whole genome shotgun (WGS) entry which is preliminary data.</text>
</comment>
<proteinExistence type="inferred from homology"/>
<evidence type="ECO:0000256" key="9">
    <source>
        <dbReference type="ARBA" id="ARBA00022516"/>
    </source>
</evidence>
<keyword evidence="8" id="KW-1003">Cell membrane</keyword>
<evidence type="ECO:0000256" key="17">
    <source>
        <dbReference type="ARBA" id="ARBA00023264"/>
    </source>
</evidence>
<protein>
    <recommendedName>
        <fullName evidence="7 18">Phosphatidate cytidylyltransferase</fullName>
        <ecNumber evidence="6 18">2.7.7.41</ecNumber>
    </recommendedName>
</protein>
<comment type="subcellular location">
    <subcellularLocation>
        <location evidence="2">Cell membrane</location>
        <topology evidence="2">Multi-pass membrane protein</topology>
    </subcellularLocation>
</comment>
<evidence type="ECO:0000256" key="13">
    <source>
        <dbReference type="ARBA" id="ARBA00022989"/>
    </source>
</evidence>
<evidence type="ECO:0000256" key="7">
    <source>
        <dbReference type="ARBA" id="ARBA00019373"/>
    </source>
</evidence>
<evidence type="ECO:0000256" key="11">
    <source>
        <dbReference type="ARBA" id="ARBA00022692"/>
    </source>
</evidence>
<dbReference type="OrthoDB" id="9799199at2"/>
<keyword evidence="16" id="KW-0594">Phospholipid biosynthesis</keyword>
<feature type="transmembrane region" description="Helical" evidence="19">
    <location>
        <begin position="183"/>
        <end position="203"/>
    </location>
</feature>
<feature type="transmembrane region" description="Helical" evidence="19">
    <location>
        <begin position="92"/>
        <end position="112"/>
    </location>
</feature>
<evidence type="ECO:0000256" key="12">
    <source>
        <dbReference type="ARBA" id="ARBA00022695"/>
    </source>
</evidence>
<dbReference type="GO" id="GO:0005886">
    <property type="term" value="C:plasma membrane"/>
    <property type="evidence" value="ECO:0007669"/>
    <property type="project" value="UniProtKB-SubCell"/>
</dbReference>
<keyword evidence="14" id="KW-0443">Lipid metabolism</keyword>
<keyword evidence="17" id="KW-1208">Phospholipid metabolism</keyword>
<evidence type="ECO:0000256" key="6">
    <source>
        <dbReference type="ARBA" id="ARBA00012487"/>
    </source>
</evidence>
<evidence type="ECO:0000256" key="2">
    <source>
        <dbReference type="ARBA" id="ARBA00004651"/>
    </source>
</evidence>
<evidence type="ECO:0000256" key="14">
    <source>
        <dbReference type="ARBA" id="ARBA00023098"/>
    </source>
</evidence>
<evidence type="ECO:0000313" key="20">
    <source>
        <dbReference type="EMBL" id="OHT21057.1"/>
    </source>
</evidence>
<dbReference type="EC" id="2.7.7.41" evidence="6 18"/>
<accession>A0A1S1HG35</accession>
<dbReference type="RefSeq" id="WP_070934353.1">
    <property type="nucleotide sequence ID" value="NZ_MIPT01000001.1"/>
</dbReference>
<feature type="transmembrane region" description="Helical" evidence="19">
    <location>
        <begin position="144"/>
        <end position="163"/>
    </location>
</feature>
<keyword evidence="12 18" id="KW-0548">Nucleotidyltransferase</keyword>
<feature type="transmembrane region" description="Helical" evidence="19">
    <location>
        <begin position="57"/>
        <end position="80"/>
    </location>
</feature>
<dbReference type="Pfam" id="PF01148">
    <property type="entry name" value="CTP_transf_1"/>
    <property type="match status" value="1"/>
</dbReference>
<evidence type="ECO:0000256" key="1">
    <source>
        <dbReference type="ARBA" id="ARBA00001698"/>
    </source>
</evidence>
<evidence type="ECO:0000256" key="16">
    <source>
        <dbReference type="ARBA" id="ARBA00023209"/>
    </source>
</evidence>
<dbReference type="EMBL" id="MIPT01000001">
    <property type="protein sequence ID" value="OHT21057.1"/>
    <property type="molecule type" value="Genomic_DNA"/>
</dbReference>
<gene>
    <name evidence="20" type="primary">cdsA</name>
    <name evidence="20" type="ORF">BHE75_03062</name>
</gene>
<evidence type="ECO:0000256" key="4">
    <source>
        <dbReference type="ARBA" id="ARBA00005189"/>
    </source>
</evidence>
<dbReference type="UniPathway" id="UPA00557">
    <property type="reaction ID" value="UER00614"/>
</dbReference>
<evidence type="ECO:0000256" key="3">
    <source>
        <dbReference type="ARBA" id="ARBA00005119"/>
    </source>
</evidence>
<feature type="transmembrane region" description="Helical" evidence="19">
    <location>
        <begin position="12"/>
        <end position="45"/>
    </location>
</feature>
<evidence type="ECO:0000256" key="15">
    <source>
        <dbReference type="ARBA" id="ARBA00023136"/>
    </source>
</evidence>
<keyword evidence="10 18" id="KW-0808">Transferase</keyword>
<comment type="pathway">
    <text evidence="4">Lipid metabolism.</text>
</comment>
<keyword evidence="13 19" id="KW-1133">Transmembrane helix</keyword>